<dbReference type="InterPro" id="IPR004111">
    <property type="entry name" value="Repressor_TetR_C"/>
</dbReference>
<dbReference type="RefSeq" id="WP_232500010.1">
    <property type="nucleotide sequence ID" value="NZ_BAAANH010000003.1"/>
</dbReference>
<proteinExistence type="predicted"/>
<keyword evidence="3" id="KW-0804">Transcription</keyword>
<dbReference type="InterPro" id="IPR001647">
    <property type="entry name" value="HTH_TetR"/>
</dbReference>
<dbReference type="Pfam" id="PF00440">
    <property type="entry name" value="TetR_N"/>
    <property type="match status" value="1"/>
</dbReference>
<dbReference type="EMBL" id="BAAANH010000003">
    <property type="protein sequence ID" value="GAA1759482.1"/>
    <property type="molecule type" value="Genomic_DNA"/>
</dbReference>
<dbReference type="InterPro" id="IPR050109">
    <property type="entry name" value="HTH-type_TetR-like_transc_reg"/>
</dbReference>
<evidence type="ECO:0000256" key="3">
    <source>
        <dbReference type="ARBA" id="ARBA00023163"/>
    </source>
</evidence>
<dbReference type="Pfam" id="PF02909">
    <property type="entry name" value="TetR_C_1"/>
    <property type="match status" value="1"/>
</dbReference>
<dbReference type="SUPFAM" id="SSF48498">
    <property type="entry name" value="Tetracyclin repressor-like, C-terminal domain"/>
    <property type="match status" value="1"/>
</dbReference>
<sequence>MATESTGRGEPDRTLRLLWRSRLGEPVGTRGPKQRSSVDEVVGAAIQLADDEGLEAVSMRRIADRLGLKPMSVYTYVPGKAELIDLMVDQVSGEVTLPVLDGSLRDRLAGIARFQWNGYLRHPWLLSIDTSRPPLGPNVSDHWEWCLRAVDGLGLTDLDMDRVIALLLGFVSGPARDYADAERLRASSLESDVEWWERNAPLLEQIMDPERYPVSGRVGQAAGEAYNAPADPADAFEFGLARVIDGIVGYVEQADER</sequence>
<feature type="DNA-binding region" description="H-T-H motif" evidence="4">
    <location>
        <begin position="58"/>
        <end position="77"/>
    </location>
</feature>
<comment type="caution">
    <text evidence="6">The sequence shown here is derived from an EMBL/GenBank/DDBJ whole genome shotgun (WGS) entry which is preliminary data.</text>
</comment>
<dbReference type="InterPro" id="IPR036271">
    <property type="entry name" value="Tet_transcr_reg_TetR-rel_C_sf"/>
</dbReference>
<evidence type="ECO:0000313" key="7">
    <source>
        <dbReference type="Proteomes" id="UP001500506"/>
    </source>
</evidence>
<dbReference type="Proteomes" id="UP001500506">
    <property type="component" value="Unassembled WGS sequence"/>
</dbReference>
<organism evidence="6 7">
    <name type="scientific">Agromyces humatus</name>
    <dbReference type="NCBI Taxonomy" id="279573"/>
    <lineage>
        <taxon>Bacteria</taxon>
        <taxon>Bacillati</taxon>
        <taxon>Actinomycetota</taxon>
        <taxon>Actinomycetes</taxon>
        <taxon>Micrococcales</taxon>
        <taxon>Microbacteriaceae</taxon>
        <taxon>Agromyces</taxon>
    </lineage>
</organism>
<protein>
    <submittedName>
        <fullName evidence="6">TetR/AcrR family transcriptional regulator</fullName>
    </submittedName>
</protein>
<dbReference type="InterPro" id="IPR009057">
    <property type="entry name" value="Homeodomain-like_sf"/>
</dbReference>
<evidence type="ECO:0000259" key="5">
    <source>
        <dbReference type="PROSITE" id="PS50977"/>
    </source>
</evidence>
<dbReference type="PANTHER" id="PTHR30055">
    <property type="entry name" value="HTH-TYPE TRANSCRIPTIONAL REGULATOR RUTR"/>
    <property type="match status" value="1"/>
</dbReference>
<accession>A0ABP4WT77</accession>
<dbReference type="SUPFAM" id="SSF46689">
    <property type="entry name" value="Homeodomain-like"/>
    <property type="match status" value="1"/>
</dbReference>
<keyword evidence="2 4" id="KW-0238">DNA-binding</keyword>
<gene>
    <name evidence="6" type="ORF">GCM10009747_18140</name>
</gene>
<dbReference type="PROSITE" id="PS50977">
    <property type="entry name" value="HTH_TETR_2"/>
    <property type="match status" value="1"/>
</dbReference>
<feature type="domain" description="HTH tetR-type" evidence="5">
    <location>
        <begin position="35"/>
        <end position="95"/>
    </location>
</feature>
<name>A0ABP4WT77_9MICO</name>
<dbReference type="Gene3D" id="1.10.357.10">
    <property type="entry name" value="Tetracycline Repressor, domain 2"/>
    <property type="match status" value="1"/>
</dbReference>
<dbReference type="Gene3D" id="1.10.10.60">
    <property type="entry name" value="Homeodomain-like"/>
    <property type="match status" value="1"/>
</dbReference>
<evidence type="ECO:0000256" key="1">
    <source>
        <dbReference type="ARBA" id="ARBA00023015"/>
    </source>
</evidence>
<keyword evidence="7" id="KW-1185">Reference proteome</keyword>
<keyword evidence="1" id="KW-0805">Transcription regulation</keyword>
<dbReference type="PANTHER" id="PTHR30055:SF151">
    <property type="entry name" value="TRANSCRIPTIONAL REGULATORY PROTEIN"/>
    <property type="match status" value="1"/>
</dbReference>
<reference evidence="7" key="1">
    <citation type="journal article" date="2019" name="Int. J. Syst. Evol. Microbiol.">
        <title>The Global Catalogue of Microorganisms (GCM) 10K type strain sequencing project: providing services to taxonomists for standard genome sequencing and annotation.</title>
        <authorList>
            <consortium name="The Broad Institute Genomics Platform"/>
            <consortium name="The Broad Institute Genome Sequencing Center for Infectious Disease"/>
            <person name="Wu L."/>
            <person name="Ma J."/>
        </authorList>
    </citation>
    <scope>NUCLEOTIDE SEQUENCE [LARGE SCALE GENOMIC DNA]</scope>
    <source>
        <strain evidence="7">JCM 14319</strain>
    </source>
</reference>
<evidence type="ECO:0000256" key="2">
    <source>
        <dbReference type="ARBA" id="ARBA00023125"/>
    </source>
</evidence>
<evidence type="ECO:0000256" key="4">
    <source>
        <dbReference type="PROSITE-ProRule" id="PRU00335"/>
    </source>
</evidence>
<evidence type="ECO:0000313" key="6">
    <source>
        <dbReference type="EMBL" id="GAA1759482.1"/>
    </source>
</evidence>